<comment type="similarity">
    <text evidence="1">Belongs to the MLP family.</text>
</comment>
<dbReference type="PANTHER" id="PTHR31338:SF16">
    <property type="entry name" value="POLYKETIDE CYCLASE_DEHYDRASE AND LIPID TRANSPORT SUPERFAMILY PROTEIN"/>
    <property type="match status" value="1"/>
</dbReference>
<dbReference type="PANTHER" id="PTHR31338">
    <property type="entry name" value="POLYKETIDE CYCLASE/DEHYDRASE AND LIPID TRANSPORT SUPERFAMILY PROTEIN"/>
    <property type="match status" value="1"/>
</dbReference>
<dbReference type="InterPro" id="IPR052006">
    <property type="entry name" value="MLP-like"/>
</dbReference>
<dbReference type="GO" id="GO:0006952">
    <property type="term" value="P:defense response"/>
    <property type="evidence" value="ECO:0007669"/>
    <property type="project" value="InterPro"/>
</dbReference>
<dbReference type="Proteomes" id="UP001202328">
    <property type="component" value="Unassembled WGS sequence"/>
</dbReference>
<gene>
    <name evidence="3" type="ORF">MKW98_027334</name>
</gene>
<protein>
    <recommendedName>
        <fullName evidence="2">Bet v I/Major latex protein domain-containing protein</fullName>
    </recommendedName>
</protein>
<dbReference type="AlphaFoldDB" id="A0AAD4SRK7"/>
<dbReference type="SMART" id="SM01037">
    <property type="entry name" value="Bet_v_1"/>
    <property type="match status" value="1"/>
</dbReference>
<feature type="domain" description="Bet v I/Major latex protein" evidence="2">
    <location>
        <begin position="1"/>
        <end position="88"/>
    </location>
</feature>
<evidence type="ECO:0000259" key="2">
    <source>
        <dbReference type="SMART" id="SM01037"/>
    </source>
</evidence>
<dbReference type="InterPro" id="IPR023393">
    <property type="entry name" value="START-like_dom_sf"/>
</dbReference>
<accession>A0AAD4SRK7</accession>
<dbReference type="Gene3D" id="3.30.530.20">
    <property type="match status" value="1"/>
</dbReference>
<evidence type="ECO:0000313" key="4">
    <source>
        <dbReference type="Proteomes" id="UP001202328"/>
    </source>
</evidence>
<sequence>MKHKIVAVDEESRTLCVSMIDGDLMRKYPMVQQKFTVTPIVTQGHEQSCLVKLSVEYEKENENVPHPHEYMELAAIMNQAIARHVAKNA</sequence>
<dbReference type="InterPro" id="IPR000916">
    <property type="entry name" value="Bet_v_I/MLP"/>
</dbReference>
<proteinExistence type="inferred from homology"/>
<evidence type="ECO:0000313" key="3">
    <source>
        <dbReference type="EMBL" id="KAI3917415.1"/>
    </source>
</evidence>
<evidence type="ECO:0000256" key="1">
    <source>
        <dbReference type="ARBA" id="ARBA00038242"/>
    </source>
</evidence>
<reference evidence="3" key="1">
    <citation type="submission" date="2022-04" db="EMBL/GenBank/DDBJ databases">
        <title>A functionally conserved STORR gene fusion in Papaver species that diverged 16.8 million years ago.</title>
        <authorList>
            <person name="Catania T."/>
        </authorList>
    </citation>
    <scope>NUCLEOTIDE SEQUENCE</scope>
    <source>
        <strain evidence="3">S-188037</strain>
    </source>
</reference>
<dbReference type="SUPFAM" id="SSF55961">
    <property type="entry name" value="Bet v1-like"/>
    <property type="match status" value="1"/>
</dbReference>
<dbReference type="Pfam" id="PF00407">
    <property type="entry name" value="Bet_v_1"/>
    <property type="match status" value="1"/>
</dbReference>
<keyword evidence="4" id="KW-1185">Reference proteome</keyword>
<dbReference type="EMBL" id="JAJJMB010008995">
    <property type="protein sequence ID" value="KAI3917415.1"/>
    <property type="molecule type" value="Genomic_DNA"/>
</dbReference>
<comment type="caution">
    <text evidence="3">The sequence shown here is derived from an EMBL/GenBank/DDBJ whole genome shotgun (WGS) entry which is preliminary data.</text>
</comment>
<organism evidence="3 4">
    <name type="scientific">Papaver atlanticum</name>
    <dbReference type="NCBI Taxonomy" id="357466"/>
    <lineage>
        <taxon>Eukaryota</taxon>
        <taxon>Viridiplantae</taxon>
        <taxon>Streptophyta</taxon>
        <taxon>Embryophyta</taxon>
        <taxon>Tracheophyta</taxon>
        <taxon>Spermatophyta</taxon>
        <taxon>Magnoliopsida</taxon>
        <taxon>Ranunculales</taxon>
        <taxon>Papaveraceae</taxon>
        <taxon>Papaveroideae</taxon>
        <taxon>Papaver</taxon>
    </lineage>
</organism>
<name>A0AAD4SRK7_9MAGN</name>